<comment type="caution">
    <text evidence="3">The sequence shown here is derived from an EMBL/GenBank/DDBJ whole genome shotgun (WGS) entry which is preliminary data.</text>
</comment>
<evidence type="ECO:0000313" key="3">
    <source>
        <dbReference type="EMBL" id="MBS2099078.1"/>
    </source>
</evidence>
<evidence type="ECO:0000259" key="2">
    <source>
        <dbReference type="Pfam" id="PF00884"/>
    </source>
</evidence>
<feature type="domain" description="Sulfatase N-terminal" evidence="2">
    <location>
        <begin position="212"/>
        <end position="495"/>
    </location>
</feature>
<feature type="transmembrane region" description="Helical" evidence="1">
    <location>
        <begin position="48"/>
        <end position="68"/>
    </location>
</feature>
<evidence type="ECO:0000256" key="1">
    <source>
        <dbReference type="SAM" id="Phobius"/>
    </source>
</evidence>
<protein>
    <submittedName>
        <fullName evidence="3">Sulfatase-like hydrolase/transferase</fullName>
    </submittedName>
</protein>
<dbReference type="Proteomes" id="UP000708576">
    <property type="component" value="Unassembled WGS sequence"/>
</dbReference>
<dbReference type="Gene3D" id="3.40.720.10">
    <property type="entry name" value="Alkaline Phosphatase, subunit A"/>
    <property type="match status" value="1"/>
</dbReference>
<keyword evidence="1" id="KW-0812">Transmembrane</keyword>
<feature type="transmembrane region" description="Helical" evidence="1">
    <location>
        <begin position="88"/>
        <end position="114"/>
    </location>
</feature>
<dbReference type="InterPro" id="IPR040423">
    <property type="entry name" value="PEA_transferase"/>
</dbReference>
<dbReference type="PANTHER" id="PTHR30443">
    <property type="entry name" value="INNER MEMBRANE PROTEIN"/>
    <property type="match status" value="1"/>
</dbReference>
<dbReference type="Pfam" id="PF00884">
    <property type="entry name" value="Sulfatase"/>
    <property type="match status" value="1"/>
</dbReference>
<reference evidence="3 4" key="1">
    <citation type="journal article" date="2015" name="Int. J. Syst. Evol. Microbiol.">
        <title>Carboxylicivirga linearis sp. nov., isolated from a sea cucumber culture pond.</title>
        <authorList>
            <person name="Wang F.Q."/>
            <person name="Zhou Y.X."/>
            <person name="Lin X.Z."/>
            <person name="Chen G.J."/>
            <person name="Du Z.J."/>
        </authorList>
    </citation>
    <scope>NUCLEOTIDE SEQUENCE [LARGE SCALE GENOMIC DNA]</scope>
    <source>
        <strain evidence="3 4">FB218</strain>
    </source>
</reference>
<dbReference type="PANTHER" id="PTHR30443:SF2">
    <property type="entry name" value="PHOSPHOETHANOLAMINE TRANSFERASE EPTC"/>
    <property type="match status" value="1"/>
</dbReference>
<sequence>MWIPSVWLYMYDEWITTSGKIVHSIIRLLLSVLFLEFFVLIKRKSHRALVLILFFISFFADVTFLYAYKGFHSTSSMLALFNTTKTEALQYITLNWVLYFVVLVVLFVFGYLALKLNFSLVKSSYSYKLIKLVGVLLILLGTQSAFTYFNNPLELGLKSSVKLNVLKHYPVNFYYRLYEKVRYDQKKNQYLANVKSFSFDASVQDSVVRNNTVVFIIGETQRADLYHQELAKHTDQLQHFDQFNFVPLPNFYSTANSTAYSFPLMVTRATASNPELSFNEPSIAKLFSEAGYKTFWLANQNLFKGPEGKSYKEEVDVFKPLWKQGGLDTVVWEPLKEIVKDTASLKFLLINLKGNHYRYEYPEVFELYQPNLESENVYAFDKSNELYFRNSYNNNTAFQLSILDSIHSIISEINGPTSLFFSSDHGESMFEPPHYFFGHGTSTLPLEQVHCFSYFWFNNYYIKQFKGQYENINNNSSQPYSFDYIFETLADLGGVHYQGKNVEYSMVYKEPMLCDTIKVRTGESITVIDVSSVH</sequence>
<keyword evidence="1" id="KW-1133">Transmembrane helix</keyword>
<keyword evidence="1" id="KW-0472">Membrane</keyword>
<accession>A0ABS5JVY5</accession>
<organism evidence="3 4">
    <name type="scientific">Carboxylicivirga linearis</name>
    <dbReference type="NCBI Taxonomy" id="1628157"/>
    <lineage>
        <taxon>Bacteria</taxon>
        <taxon>Pseudomonadati</taxon>
        <taxon>Bacteroidota</taxon>
        <taxon>Bacteroidia</taxon>
        <taxon>Marinilabiliales</taxon>
        <taxon>Marinilabiliaceae</taxon>
        <taxon>Carboxylicivirga</taxon>
    </lineage>
</organism>
<dbReference type="InterPro" id="IPR000917">
    <property type="entry name" value="Sulfatase_N"/>
</dbReference>
<evidence type="ECO:0000313" key="4">
    <source>
        <dbReference type="Proteomes" id="UP000708576"/>
    </source>
</evidence>
<keyword evidence="4" id="KW-1185">Reference proteome</keyword>
<dbReference type="SUPFAM" id="SSF53649">
    <property type="entry name" value="Alkaline phosphatase-like"/>
    <property type="match status" value="1"/>
</dbReference>
<proteinExistence type="predicted"/>
<feature type="transmembrane region" description="Helical" evidence="1">
    <location>
        <begin position="126"/>
        <end position="149"/>
    </location>
</feature>
<dbReference type="EMBL" id="JAGUCO010000008">
    <property type="protein sequence ID" value="MBS2099078.1"/>
    <property type="molecule type" value="Genomic_DNA"/>
</dbReference>
<gene>
    <name evidence="3" type="ORF">KEM10_12370</name>
</gene>
<dbReference type="InterPro" id="IPR017850">
    <property type="entry name" value="Alkaline_phosphatase_core_sf"/>
</dbReference>
<feature type="transmembrane region" description="Helical" evidence="1">
    <location>
        <begin position="20"/>
        <end position="41"/>
    </location>
</feature>
<name>A0ABS5JVY5_9BACT</name>